<dbReference type="Proteomes" id="UP000663832">
    <property type="component" value="Unassembled WGS sequence"/>
</dbReference>
<dbReference type="InterPro" id="IPR004122">
    <property type="entry name" value="BAF_prot"/>
</dbReference>
<dbReference type="InterPro" id="IPR036617">
    <property type="entry name" value="BAF_sf"/>
</dbReference>
<protein>
    <submittedName>
        <fullName evidence="1">Uncharacterized protein</fullName>
    </submittedName>
</protein>
<accession>A0A815TQJ1</accession>
<evidence type="ECO:0000313" key="1">
    <source>
        <dbReference type="EMBL" id="CAF1507144.1"/>
    </source>
</evidence>
<keyword evidence="2" id="KW-1185">Reference proteome</keyword>
<proteinExistence type="predicted"/>
<sequence>MTSIDSKLSPCKDSIQTTIHQPLLIRTNKHRCFIFCIGHTSLTCVPGIGKKNEYLLNQFGIHDLSMLYSKYRLINNYQDFKQWLQNEIGFTSYQAKMTTCAISSKLGEIKEINSGLLPLCCTRKGRRKEKYKLFSNDKNIRKRNRCTISDNEIEQIKLENLSSSSKQDRLENSRSIDILNNQETFTSSSINKSIQSQLNIDNKDIELLEFENNLNQEKPSKIQTNTNVIVQHSTPPIDESINDQSSSSSHILINESHDKQQLDVDTTKEEIDPSAESIILMDYNKTIQDSSSKNKKTILHSNFDNPSLSKHNLEIFTSPKQKVQSTLDVLQDNDGYSTKLILHSTQSNDISQLNTDILPTTLKQQQQQQQESFQRLLITDKHINTDHLQQKQSIPTSNSLIPINTFSTINACITAELEVKQETLSSNISSETLEMTLSNEKKSLSILSPLSDSKQSLDRINSFINTTQIHSDRINHDEKPTTNKSILPSDSEYLTQKSSLTTLTSTSSNIVQLPEELNQRSSLTNLTNTPVTSRNSIHQLFSLQNIHENQITIGPSSLAPCHALWDNISNEKILLKYKNHSFTSMKKKKTDQKINHKDYNQNYHSSTTLLTFIARQQYLRERQTLNEHILYSKPT</sequence>
<dbReference type="GO" id="GO:0003677">
    <property type="term" value="F:DNA binding"/>
    <property type="evidence" value="ECO:0007669"/>
    <property type="project" value="InterPro"/>
</dbReference>
<reference evidence="1" key="1">
    <citation type="submission" date="2021-02" db="EMBL/GenBank/DDBJ databases">
        <authorList>
            <person name="Nowell W R."/>
        </authorList>
    </citation>
    <scope>NUCLEOTIDE SEQUENCE</scope>
</reference>
<evidence type="ECO:0000313" key="2">
    <source>
        <dbReference type="Proteomes" id="UP000663832"/>
    </source>
</evidence>
<dbReference type="AlphaFoldDB" id="A0A815TQJ1"/>
<organism evidence="1 2">
    <name type="scientific">Adineta steineri</name>
    <dbReference type="NCBI Taxonomy" id="433720"/>
    <lineage>
        <taxon>Eukaryota</taxon>
        <taxon>Metazoa</taxon>
        <taxon>Spiralia</taxon>
        <taxon>Gnathifera</taxon>
        <taxon>Rotifera</taxon>
        <taxon>Eurotatoria</taxon>
        <taxon>Bdelloidea</taxon>
        <taxon>Adinetida</taxon>
        <taxon>Adinetidae</taxon>
        <taxon>Adineta</taxon>
    </lineage>
</organism>
<dbReference type="Gene3D" id="1.10.150.40">
    <property type="entry name" value="Barrier-to-autointegration factor, BAF"/>
    <property type="match status" value="1"/>
</dbReference>
<dbReference type="EMBL" id="CAJNOM010000574">
    <property type="protein sequence ID" value="CAF1507144.1"/>
    <property type="molecule type" value="Genomic_DNA"/>
</dbReference>
<dbReference type="OrthoDB" id="10020145at2759"/>
<name>A0A815TQJ1_9BILA</name>
<dbReference type="Pfam" id="PF02961">
    <property type="entry name" value="SAM_BAF"/>
    <property type="match status" value="1"/>
</dbReference>
<comment type="caution">
    <text evidence="1">The sequence shown here is derived from an EMBL/GenBank/DDBJ whole genome shotgun (WGS) entry which is preliminary data.</text>
</comment>
<gene>
    <name evidence="1" type="ORF">QVE165_LOCUS43878</name>
</gene>